<dbReference type="Proteomes" id="UP000321947">
    <property type="component" value="Unassembled WGS sequence"/>
</dbReference>
<sequence length="244" mass="26306">MVSEWDIQHTLEDTTSNGNQTEEIATSFSTTVAAVVDAHISATYGQMVSLPSNNTGKCITVNSVVACGVKHASRVAANLHVLPSDLHVTVAGATCIAYIVPHAPIRVLPPNSDWPPPLLLSNLYALPFSTNLSYYPNVKNPQIHPIFEISPIEATLETTSKSSVLMYYENPVTSFPTLFSSYVSENVSPTTLGAIIQSDIAQFFSLISINGKNPWILDAGATDHLIGSSKHFVSYIPYPGNENS</sequence>
<evidence type="ECO:0000313" key="2">
    <source>
        <dbReference type="Proteomes" id="UP000321947"/>
    </source>
</evidence>
<dbReference type="EMBL" id="SSTD01002097">
    <property type="protein sequence ID" value="TYK28631.1"/>
    <property type="molecule type" value="Genomic_DNA"/>
</dbReference>
<organism evidence="1 2">
    <name type="scientific">Cucumis melo var. makuwa</name>
    <name type="common">Oriental melon</name>
    <dbReference type="NCBI Taxonomy" id="1194695"/>
    <lineage>
        <taxon>Eukaryota</taxon>
        <taxon>Viridiplantae</taxon>
        <taxon>Streptophyta</taxon>
        <taxon>Embryophyta</taxon>
        <taxon>Tracheophyta</taxon>
        <taxon>Spermatophyta</taxon>
        <taxon>Magnoliopsida</taxon>
        <taxon>eudicotyledons</taxon>
        <taxon>Gunneridae</taxon>
        <taxon>Pentapetalae</taxon>
        <taxon>rosids</taxon>
        <taxon>fabids</taxon>
        <taxon>Cucurbitales</taxon>
        <taxon>Cucurbitaceae</taxon>
        <taxon>Benincaseae</taxon>
        <taxon>Cucumis</taxon>
    </lineage>
</organism>
<proteinExistence type="predicted"/>
<accession>A0A5D3DYG3</accession>
<dbReference type="AlphaFoldDB" id="A0A5D3DYG3"/>
<comment type="caution">
    <text evidence="1">The sequence shown here is derived from an EMBL/GenBank/DDBJ whole genome shotgun (WGS) entry which is preliminary data.</text>
</comment>
<name>A0A5D3DYG3_CUCMM</name>
<gene>
    <name evidence="1" type="ORF">E5676_scaffold2030G00570</name>
</gene>
<reference evidence="1 2" key="1">
    <citation type="submission" date="2019-08" db="EMBL/GenBank/DDBJ databases">
        <title>Draft genome sequences of two oriental melons (Cucumis melo L. var makuwa).</title>
        <authorList>
            <person name="Kwon S.-Y."/>
        </authorList>
    </citation>
    <scope>NUCLEOTIDE SEQUENCE [LARGE SCALE GENOMIC DNA]</scope>
    <source>
        <strain evidence="2">cv. Chang Bougi</strain>
        <tissue evidence="1">Leaf</tissue>
    </source>
</reference>
<evidence type="ECO:0000313" key="1">
    <source>
        <dbReference type="EMBL" id="TYK28631.1"/>
    </source>
</evidence>
<protein>
    <submittedName>
        <fullName evidence="1">Kirola-like</fullName>
    </submittedName>
</protein>